<dbReference type="PANTHER" id="PTHR42794:SF1">
    <property type="entry name" value="HEMIN IMPORT ATP-BINDING PROTEIN HMUV"/>
    <property type="match status" value="1"/>
</dbReference>
<dbReference type="Pfam" id="PF00005">
    <property type="entry name" value="ABC_tran"/>
    <property type="match status" value="1"/>
</dbReference>
<dbReference type="InterPro" id="IPR003593">
    <property type="entry name" value="AAA+_ATPase"/>
</dbReference>
<dbReference type="PROSITE" id="PS50893">
    <property type="entry name" value="ABC_TRANSPORTER_2"/>
    <property type="match status" value="1"/>
</dbReference>
<dbReference type="Proteomes" id="UP001205566">
    <property type="component" value="Unassembled WGS sequence"/>
</dbReference>
<keyword evidence="2" id="KW-0547">Nucleotide-binding</keyword>
<name>A0ABT1P5L1_9GAMM</name>
<accession>A0ABT1P5L1</accession>
<dbReference type="RefSeq" id="WP_255875267.1">
    <property type="nucleotide sequence ID" value="NZ_JACASI010000033.1"/>
</dbReference>
<proteinExistence type="predicted"/>
<keyword evidence="4" id="KW-1278">Translocase</keyword>
<evidence type="ECO:0000256" key="5">
    <source>
        <dbReference type="ARBA" id="ARBA00037066"/>
    </source>
</evidence>
<keyword evidence="3 7" id="KW-0067">ATP-binding</keyword>
<dbReference type="CDD" id="cd03214">
    <property type="entry name" value="ABC_Iron-Siderophores_B12_Hemin"/>
    <property type="match status" value="1"/>
</dbReference>
<dbReference type="Gene3D" id="3.40.50.300">
    <property type="entry name" value="P-loop containing nucleotide triphosphate hydrolases"/>
    <property type="match status" value="1"/>
</dbReference>
<dbReference type="PANTHER" id="PTHR42794">
    <property type="entry name" value="HEMIN IMPORT ATP-BINDING PROTEIN HMUV"/>
    <property type="match status" value="1"/>
</dbReference>
<protein>
    <submittedName>
        <fullName evidence="7">Heme ABC transporter ATP-binding protein</fullName>
    </submittedName>
</protein>
<gene>
    <name evidence="7" type="ORF">HXX02_12710</name>
</gene>
<dbReference type="SMART" id="SM00382">
    <property type="entry name" value="AAA"/>
    <property type="match status" value="1"/>
</dbReference>
<evidence type="ECO:0000313" key="8">
    <source>
        <dbReference type="Proteomes" id="UP001205566"/>
    </source>
</evidence>
<reference evidence="7" key="1">
    <citation type="thesis" date="2020" institute="Technische Universitat Dresden" country="Dresden, Germany">
        <title>The Agarolytic System of Microbulbifer elongatus PORT2, Isolated from Batu Karas, Pangandaran West Java Indonesia.</title>
        <authorList>
            <person name="Anggraeni S.R."/>
        </authorList>
    </citation>
    <scope>NUCLEOTIDE SEQUENCE</scope>
    <source>
        <strain evidence="7">PORT2</strain>
    </source>
</reference>
<dbReference type="SUPFAM" id="SSF52540">
    <property type="entry name" value="P-loop containing nucleoside triphosphate hydrolases"/>
    <property type="match status" value="1"/>
</dbReference>
<dbReference type="EMBL" id="JACASI010000033">
    <property type="protein sequence ID" value="MCQ3830309.1"/>
    <property type="molecule type" value="Genomic_DNA"/>
</dbReference>
<evidence type="ECO:0000256" key="2">
    <source>
        <dbReference type="ARBA" id="ARBA00022741"/>
    </source>
</evidence>
<dbReference type="PROSITE" id="PS00211">
    <property type="entry name" value="ABC_TRANSPORTER_1"/>
    <property type="match status" value="1"/>
</dbReference>
<dbReference type="InterPro" id="IPR017871">
    <property type="entry name" value="ABC_transporter-like_CS"/>
</dbReference>
<dbReference type="InterPro" id="IPR027417">
    <property type="entry name" value="P-loop_NTPase"/>
</dbReference>
<dbReference type="NCBIfam" id="NF010068">
    <property type="entry name" value="PRK13548.1"/>
    <property type="match status" value="1"/>
</dbReference>
<evidence type="ECO:0000259" key="6">
    <source>
        <dbReference type="PROSITE" id="PS50893"/>
    </source>
</evidence>
<evidence type="ECO:0000256" key="4">
    <source>
        <dbReference type="ARBA" id="ARBA00022967"/>
    </source>
</evidence>
<comment type="caution">
    <text evidence="7">The sequence shown here is derived from an EMBL/GenBank/DDBJ whole genome shotgun (WGS) entry which is preliminary data.</text>
</comment>
<evidence type="ECO:0000313" key="7">
    <source>
        <dbReference type="EMBL" id="MCQ3830309.1"/>
    </source>
</evidence>
<sequence length="260" mass="27798">MALLEVQNVTVRVAQRSLVRDVDLNIAAGELVCVIGPNGAGKSTLLRAICGESALNCGQVLFKGAPIQRLSPRARASQIAVLPQHNPLSFAFTGLELVALSRNPHATGLARDQEICMDAMAALDVTHLAGRLYPTLSGGEQQRLQLARVMAQIWCAEEAGDRLLLLDEPATSLDIAHQYEMMKAVKAFARRGVAVIMTVHDLALASGYSDRILALKEGRCMAYGDGETVLTAANLSELYGYGVTVVTHPITGKPLVLANE</sequence>
<keyword evidence="1" id="KW-0813">Transport</keyword>
<keyword evidence="8" id="KW-1185">Reference proteome</keyword>
<organism evidence="7 8">
    <name type="scientific">Microbulbifer elongatus</name>
    <dbReference type="NCBI Taxonomy" id="86173"/>
    <lineage>
        <taxon>Bacteria</taxon>
        <taxon>Pseudomonadati</taxon>
        <taxon>Pseudomonadota</taxon>
        <taxon>Gammaproteobacteria</taxon>
        <taxon>Cellvibrionales</taxon>
        <taxon>Microbulbiferaceae</taxon>
        <taxon>Microbulbifer</taxon>
    </lineage>
</organism>
<dbReference type="GO" id="GO:0005524">
    <property type="term" value="F:ATP binding"/>
    <property type="evidence" value="ECO:0007669"/>
    <property type="project" value="UniProtKB-KW"/>
</dbReference>
<evidence type="ECO:0000256" key="3">
    <source>
        <dbReference type="ARBA" id="ARBA00022840"/>
    </source>
</evidence>
<dbReference type="InterPro" id="IPR003439">
    <property type="entry name" value="ABC_transporter-like_ATP-bd"/>
</dbReference>
<evidence type="ECO:0000256" key="1">
    <source>
        <dbReference type="ARBA" id="ARBA00022448"/>
    </source>
</evidence>
<comment type="function">
    <text evidence="5">Part of the ABC transporter complex HmuTUV involved in hemin import. Responsible for energy coupling to the transport system.</text>
</comment>
<feature type="domain" description="ABC transporter" evidence="6">
    <location>
        <begin position="4"/>
        <end position="242"/>
    </location>
</feature>